<evidence type="ECO:0008006" key="3">
    <source>
        <dbReference type="Google" id="ProtNLM"/>
    </source>
</evidence>
<proteinExistence type="predicted"/>
<dbReference type="InterPro" id="IPR039498">
    <property type="entry name" value="NTP_transf_5"/>
</dbReference>
<organism evidence="1 2">
    <name type="scientific">Aquibacillus albus</name>
    <dbReference type="NCBI Taxonomy" id="1168171"/>
    <lineage>
        <taxon>Bacteria</taxon>
        <taxon>Bacillati</taxon>
        <taxon>Bacillota</taxon>
        <taxon>Bacilli</taxon>
        <taxon>Bacillales</taxon>
        <taxon>Bacillaceae</taxon>
        <taxon>Aquibacillus</taxon>
    </lineage>
</organism>
<dbReference type="RefSeq" id="WP_204502138.1">
    <property type="nucleotide sequence ID" value="NZ_JAFBDR010000035.1"/>
</dbReference>
<dbReference type="InterPro" id="IPR043519">
    <property type="entry name" value="NT_sf"/>
</dbReference>
<dbReference type="EMBL" id="JAFBDR010000035">
    <property type="protein sequence ID" value="MBM7573497.1"/>
    <property type="molecule type" value="Genomic_DNA"/>
</dbReference>
<evidence type="ECO:0000313" key="1">
    <source>
        <dbReference type="EMBL" id="MBM7573497.1"/>
    </source>
</evidence>
<evidence type="ECO:0000313" key="2">
    <source>
        <dbReference type="Proteomes" id="UP001296943"/>
    </source>
</evidence>
<gene>
    <name evidence="1" type="ORF">JOC48_004061</name>
</gene>
<reference evidence="1 2" key="1">
    <citation type="submission" date="2021-01" db="EMBL/GenBank/DDBJ databases">
        <title>Genomic Encyclopedia of Type Strains, Phase IV (KMG-IV): sequencing the most valuable type-strain genomes for metagenomic binning, comparative biology and taxonomic classification.</title>
        <authorList>
            <person name="Goeker M."/>
        </authorList>
    </citation>
    <scope>NUCLEOTIDE SEQUENCE [LARGE SCALE GENOMIC DNA]</scope>
    <source>
        <strain evidence="1 2">DSM 23711</strain>
    </source>
</reference>
<protein>
    <recommendedName>
        <fullName evidence="3">Renal dipeptidase</fullName>
    </recommendedName>
</protein>
<name>A0ABS2N5V1_9BACI</name>
<dbReference type="Proteomes" id="UP001296943">
    <property type="component" value="Unassembled WGS sequence"/>
</dbReference>
<dbReference type="Pfam" id="PF14907">
    <property type="entry name" value="NTP_transf_5"/>
    <property type="match status" value="1"/>
</dbReference>
<keyword evidence="2" id="KW-1185">Reference proteome</keyword>
<comment type="caution">
    <text evidence="1">The sequence shown here is derived from an EMBL/GenBank/DDBJ whole genome shotgun (WGS) entry which is preliminary data.</text>
</comment>
<sequence>MVQNITLDTSLFPKELDLLLGILKLNNYSSYIENNSHLLDNIDWDKFVDLTIHHRVFPLIYKEFKKYEKSIVPDRIMQRLEHYYTNNTFNMLALTAEMGNVCQAFSDNNIQALVLKGPVLAESLYGNISDRTSKDLDILVPIDSINKVKTILTEYGYILDKNQPWILDDWKWKYHHLSYYHPEKKVQIEIHWRLSPEMGKEPSFDELWKRRKVSDLTDGPVYLLGSEDLLFYLMNHGFRHAWFRLRWLVDINRLLSKELNPYIVDSLLNKYDAKVMAGQGIMLTSELLHKDVKYKFESLISSVQKQKKASQLAVYFINKGLVPHSRDNPKEFVKKYHNYLLLQRSINQRLLLLLSRLYPSSWDAEILPLPKQLNFLYFPLRPFLWLIRQIKKRTSTTHG</sequence>
<dbReference type="SUPFAM" id="SSF81301">
    <property type="entry name" value="Nucleotidyltransferase"/>
    <property type="match status" value="1"/>
</dbReference>
<dbReference type="Gene3D" id="3.30.460.40">
    <property type="match status" value="1"/>
</dbReference>
<accession>A0ABS2N5V1</accession>